<dbReference type="SUPFAM" id="SSF52980">
    <property type="entry name" value="Restriction endonuclease-like"/>
    <property type="match status" value="1"/>
</dbReference>
<reference evidence="2 3" key="1">
    <citation type="submission" date="2019-10" db="EMBL/GenBank/DDBJ databases">
        <title>Draft Genome Sequence of Cytophagaceae sp. SJW1-29.</title>
        <authorList>
            <person name="Choi A."/>
        </authorList>
    </citation>
    <scope>NUCLEOTIDE SEQUENCE [LARGE SCALE GENOMIC DNA]</scope>
    <source>
        <strain evidence="2 3">SJW1-29</strain>
    </source>
</reference>
<keyword evidence="3" id="KW-1185">Reference proteome</keyword>
<proteinExistence type="predicted"/>
<keyword evidence="2" id="KW-0255">Endonuclease</keyword>
<dbReference type="EMBL" id="WHLY01000002">
    <property type="protein sequence ID" value="MPR35066.1"/>
    <property type="molecule type" value="Genomic_DNA"/>
</dbReference>
<keyword evidence="2" id="KW-0540">Nuclease</keyword>
<dbReference type="InterPro" id="IPR008538">
    <property type="entry name" value="Uma2"/>
</dbReference>
<comment type="caution">
    <text evidence="2">The sequence shown here is derived from an EMBL/GenBank/DDBJ whole genome shotgun (WGS) entry which is preliminary data.</text>
</comment>
<organism evidence="2 3">
    <name type="scientific">Salmonirosea aquatica</name>
    <dbReference type="NCBI Taxonomy" id="2654236"/>
    <lineage>
        <taxon>Bacteria</taxon>
        <taxon>Pseudomonadati</taxon>
        <taxon>Bacteroidota</taxon>
        <taxon>Cytophagia</taxon>
        <taxon>Cytophagales</taxon>
        <taxon>Spirosomataceae</taxon>
        <taxon>Salmonirosea</taxon>
    </lineage>
</organism>
<name>A0A7C9F783_9BACT</name>
<evidence type="ECO:0000313" key="3">
    <source>
        <dbReference type="Proteomes" id="UP000479293"/>
    </source>
</evidence>
<gene>
    <name evidence="2" type="ORF">GBK04_17330</name>
</gene>
<dbReference type="Proteomes" id="UP000479293">
    <property type="component" value="Unassembled WGS sequence"/>
</dbReference>
<dbReference type="GO" id="GO:0004519">
    <property type="term" value="F:endonuclease activity"/>
    <property type="evidence" value="ECO:0007669"/>
    <property type="project" value="UniProtKB-KW"/>
</dbReference>
<dbReference type="InterPro" id="IPR012296">
    <property type="entry name" value="Nuclease_put_TT1808"/>
</dbReference>
<dbReference type="InterPro" id="IPR011335">
    <property type="entry name" value="Restrct_endonuc-II-like"/>
</dbReference>
<evidence type="ECO:0000259" key="1">
    <source>
        <dbReference type="Pfam" id="PF05685"/>
    </source>
</evidence>
<dbReference type="RefSeq" id="WP_152761801.1">
    <property type="nucleotide sequence ID" value="NZ_WHLY01000002.1"/>
</dbReference>
<dbReference type="Gene3D" id="3.90.1570.10">
    <property type="entry name" value="tt1808, chain A"/>
    <property type="match status" value="1"/>
</dbReference>
<keyword evidence="2" id="KW-0378">Hydrolase</keyword>
<protein>
    <submittedName>
        <fullName evidence="2">Uma2 family endonuclease</fullName>
    </submittedName>
</protein>
<accession>A0A7C9F783</accession>
<dbReference type="AlphaFoldDB" id="A0A7C9F783"/>
<feature type="domain" description="Putative restriction endonuclease" evidence="1">
    <location>
        <begin position="53"/>
        <end position="186"/>
    </location>
</feature>
<dbReference type="Pfam" id="PF05685">
    <property type="entry name" value="Uma2"/>
    <property type="match status" value="1"/>
</dbReference>
<sequence>MLATRSKTGTTKPRAEVPSYLIYEHLDGQPIHYKDYREVMSGTKTFAEIMGSSGIQSLIIAYLQRLLFTRLDEGKFTILSSESGLHLDKRNNLAGDILIFTNETLPISAINEQYVTVPPKVVIEVDIAADPLDMEADTYLFTKTQKLLDFGVEKVIWITTKTKKVTVATPQADWQVKDWHKEVEILEGITFNVGKYLVEKGSTFA</sequence>
<evidence type="ECO:0000313" key="2">
    <source>
        <dbReference type="EMBL" id="MPR35066.1"/>
    </source>
</evidence>